<organism evidence="2 3">
    <name type="scientific">Aplosporella prunicola CBS 121167</name>
    <dbReference type="NCBI Taxonomy" id="1176127"/>
    <lineage>
        <taxon>Eukaryota</taxon>
        <taxon>Fungi</taxon>
        <taxon>Dikarya</taxon>
        <taxon>Ascomycota</taxon>
        <taxon>Pezizomycotina</taxon>
        <taxon>Dothideomycetes</taxon>
        <taxon>Dothideomycetes incertae sedis</taxon>
        <taxon>Botryosphaeriales</taxon>
        <taxon>Aplosporellaceae</taxon>
        <taxon>Aplosporella</taxon>
    </lineage>
</organism>
<name>A0A6A6AU85_9PEZI</name>
<dbReference type="GeneID" id="54300262"/>
<dbReference type="EMBL" id="ML995653">
    <property type="protein sequence ID" value="KAF2135156.1"/>
    <property type="molecule type" value="Genomic_DNA"/>
</dbReference>
<feature type="non-terminal residue" evidence="2">
    <location>
        <position position="59"/>
    </location>
</feature>
<dbReference type="Proteomes" id="UP000799438">
    <property type="component" value="Unassembled WGS sequence"/>
</dbReference>
<protein>
    <submittedName>
        <fullName evidence="2">Uncharacterized protein</fullName>
    </submittedName>
</protein>
<proteinExistence type="predicted"/>
<sequence length="59" mass="6837">MNRISAWLDSHPLNPEGYDCDDHYRQRQPKRRCLGAMSPREGLRRSPRKHASAPITPPL</sequence>
<dbReference type="AlphaFoldDB" id="A0A6A6AU85"/>
<feature type="region of interest" description="Disordered" evidence="1">
    <location>
        <begin position="1"/>
        <end position="59"/>
    </location>
</feature>
<keyword evidence="3" id="KW-1185">Reference proteome</keyword>
<reference evidence="2" key="1">
    <citation type="journal article" date="2020" name="Stud. Mycol.">
        <title>101 Dothideomycetes genomes: a test case for predicting lifestyles and emergence of pathogens.</title>
        <authorList>
            <person name="Haridas S."/>
            <person name="Albert R."/>
            <person name="Binder M."/>
            <person name="Bloem J."/>
            <person name="Labutti K."/>
            <person name="Salamov A."/>
            <person name="Andreopoulos B."/>
            <person name="Baker S."/>
            <person name="Barry K."/>
            <person name="Bills G."/>
            <person name="Bluhm B."/>
            <person name="Cannon C."/>
            <person name="Castanera R."/>
            <person name="Culley D."/>
            <person name="Daum C."/>
            <person name="Ezra D."/>
            <person name="Gonzalez J."/>
            <person name="Henrissat B."/>
            <person name="Kuo A."/>
            <person name="Liang C."/>
            <person name="Lipzen A."/>
            <person name="Lutzoni F."/>
            <person name="Magnuson J."/>
            <person name="Mondo S."/>
            <person name="Nolan M."/>
            <person name="Ohm R."/>
            <person name="Pangilinan J."/>
            <person name="Park H.-J."/>
            <person name="Ramirez L."/>
            <person name="Alfaro M."/>
            <person name="Sun H."/>
            <person name="Tritt A."/>
            <person name="Yoshinaga Y."/>
            <person name="Zwiers L.-H."/>
            <person name="Turgeon B."/>
            <person name="Goodwin S."/>
            <person name="Spatafora J."/>
            <person name="Crous P."/>
            <person name="Grigoriev I."/>
        </authorList>
    </citation>
    <scope>NUCLEOTIDE SEQUENCE</scope>
    <source>
        <strain evidence="2">CBS 121167</strain>
    </source>
</reference>
<evidence type="ECO:0000313" key="2">
    <source>
        <dbReference type="EMBL" id="KAF2135156.1"/>
    </source>
</evidence>
<gene>
    <name evidence="2" type="ORF">K452DRAFT_303748</name>
</gene>
<evidence type="ECO:0000313" key="3">
    <source>
        <dbReference type="Proteomes" id="UP000799438"/>
    </source>
</evidence>
<dbReference type="RefSeq" id="XP_033390875.1">
    <property type="nucleotide sequence ID" value="XM_033542765.1"/>
</dbReference>
<evidence type="ECO:0000256" key="1">
    <source>
        <dbReference type="SAM" id="MobiDB-lite"/>
    </source>
</evidence>
<accession>A0A6A6AU85</accession>